<gene>
    <name evidence="3" type="ORF">LA76x_0110</name>
</gene>
<dbReference type="PANTHER" id="PTHR43792">
    <property type="entry name" value="GNAT FAMILY, PUTATIVE (AFU_ORTHOLOGUE AFUA_3G00765)-RELATED-RELATED"/>
    <property type="match status" value="1"/>
</dbReference>
<dbReference type="InterPro" id="IPR016181">
    <property type="entry name" value="Acyl_CoA_acyltransferase"/>
</dbReference>
<dbReference type="KEGG" id="lab:LA76x_0110"/>
<dbReference type="Gene3D" id="3.40.630.30">
    <property type="match status" value="1"/>
</dbReference>
<evidence type="ECO:0000313" key="3">
    <source>
        <dbReference type="EMBL" id="ALN78272.1"/>
    </source>
</evidence>
<dbReference type="STRING" id="84531.LA76x_0110"/>
<dbReference type="GO" id="GO:0016747">
    <property type="term" value="F:acyltransferase activity, transferring groups other than amino-acyl groups"/>
    <property type="evidence" value="ECO:0007669"/>
    <property type="project" value="InterPro"/>
</dbReference>
<evidence type="ECO:0000313" key="4">
    <source>
        <dbReference type="Proteomes" id="UP000060787"/>
    </source>
</evidence>
<keyword evidence="3" id="KW-0808">Transferase</keyword>
<dbReference type="InterPro" id="IPR000182">
    <property type="entry name" value="GNAT_dom"/>
</dbReference>
<dbReference type="InterPro" id="IPR051531">
    <property type="entry name" value="N-acetyltransferase"/>
</dbReference>
<dbReference type="PANTHER" id="PTHR43792:SF1">
    <property type="entry name" value="N-ACETYLTRANSFERASE DOMAIN-CONTAINING PROTEIN"/>
    <property type="match status" value="1"/>
</dbReference>
<dbReference type="Pfam" id="PF13302">
    <property type="entry name" value="Acetyltransf_3"/>
    <property type="match status" value="1"/>
</dbReference>
<accession>A0A0S2F413</accession>
<reference evidence="3 4" key="1">
    <citation type="journal article" date="2015" name="BMC Genomics">
        <title>Comparative genomics and metabolic profiling of the genus Lysobacter.</title>
        <authorList>
            <person name="de Bruijn I."/>
            <person name="Cheng X."/>
            <person name="de Jager V."/>
            <person name="Exposito R.G."/>
            <person name="Watrous J."/>
            <person name="Patel N."/>
            <person name="Postma J."/>
            <person name="Dorrestein P.C."/>
            <person name="Kobayashi D."/>
            <person name="Raaijmakers J.M."/>
        </authorList>
    </citation>
    <scope>NUCLEOTIDE SEQUENCE [LARGE SCALE GENOMIC DNA]</scope>
    <source>
        <strain evidence="3 4">76</strain>
    </source>
</reference>
<protein>
    <submittedName>
        <fullName evidence="3">Acetyltransferase family protein</fullName>
    </submittedName>
</protein>
<dbReference type="Proteomes" id="UP000060787">
    <property type="component" value="Chromosome"/>
</dbReference>
<organism evidence="3 4">
    <name type="scientific">Lysobacter antibioticus</name>
    <dbReference type="NCBI Taxonomy" id="84531"/>
    <lineage>
        <taxon>Bacteria</taxon>
        <taxon>Pseudomonadati</taxon>
        <taxon>Pseudomonadota</taxon>
        <taxon>Gammaproteobacteria</taxon>
        <taxon>Lysobacterales</taxon>
        <taxon>Lysobacteraceae</taxon>
        <taxon>Lysobacter</taxon>
    </lineage>
</organism>
<feature type="domain" description="N-acetyltransferase" evidence="2">
    <location>
        <begin position="46"/>
        <end position="206"/>
    </location>
</feature>
<dbReference type="EMBL" id="CP011129">
    <property type="protein sequence ID" value="ALN78272.1"/>
    <property type="molecule type" value="Genomic_DNA"/>
</dbReference>
<dbReference type="eggNOG" id="COG1670">
    <property type="taxonomic scope" value="Bacteria"/>
</dbReference>
<dbReference type="AlphaFoldDB" id="A0A0S2F413"/>
<dbReference type="PROSITE" id="PS51186">
    <property type="entry name" value="GNAT"/>
    <property type="match status" value="1"/>
</dbReference>
<feature type="region of interest" description="Disordered" evidence="1">
    <location>
        <begin position="13"/>
        <end position="37"/>
    </location>
</feature>
<keyword evidence="4" id="KW-1185">Reference proteome</keyword>
<proteinExistence type="predicted"/>
<evidence type="ECO:0000256" key="1">
    <source>
        <dbReference type="SAM" id="MobiDB-lite"/>
    </source>
</evidence>
<dbReference type="SUPFAM" id="SSF55729">
    <property type="entry name" value="Acyl-CoA N-acyltransferases (Nat)"/>
    <property type="match status" value="1"/>
</dbReference>
<evidence type="ECO:0000259" key="2">
    <source>
        <dbReference type="PROSITE" id="PS51186"/>
    </source>
</evidence>
<name>A0A0S2F413_LYSAN</name>
<sequence>MLRGRRGLAYRAPTPALRRARRTPANPMPPMPSNTPSTTAIQTERLLLRELTPDDAGFILELLNEPSFIDNIGDRGVRDLDGAVRYILDGPAQSYARNGYGLWRVELRDSGEVIGMCGLLRRETLPDPDLGYAFLPRHWSRGYALESGEAVLRHAREGLALSRVLAITDPANQPSIKVLERLGLRFEGMVRMSEDAKELRLFSTAPAQTE</sequence>
<dbReference type="PATRIC" id="fig|84531.8.peg.112"/>